<proteinExistence type="predicted"/>
<evidence type="ECO:0000313" key="2">
    <source>
        <dbReference type="EMBL" id="KAJ8887529.1"/>
    </source>
</evidence>
<evidence type="ECO:0000313" key="3">
    <source>
        <dbReference type="Proteomes" id="UP001159363"/>
    </source>
</evidence>
<keyword evidence="3" id="KW-1185">Reference proteome</keyword>
<dbReference type="Proteomes" id="UP001159363">
    <property type="component" value="Chromosome X"/>
</dbReference>
<dbReference type="EMBL" id="JARBHB010000004">
    <property type="protein sequence ID" value="KAJ8887529.1"/>
    <property type="molecule type" value="Genomic_DNA"/>
</dbReference>
<feature type="region of interest" description="Disordered" evidence="1">
    <location>
        <begin position="85"/>
        <end position="112"/>
    </location>
</feature>
<organism evidence="2 3">
    <name type="scientific">Dryococelus australis</name>
    <dbReference type="NCBI Taxonomy" id="614101"/>
    <lineage>
        <taxon>Eukaryota</taxon>
        <taxon>Metazoa</taxon>
        <taxon>Ecdysozoa</taxon>
        <taxon>Arthropoda</taxon>
        <taxon>Hexapoda</taxon>
        <taxon>Insecta</taxon>
        <taxon>Pterygota</taxon>
        <taxon>Neoptera</taxon>
        <taxon>Polyneoptera</taxon>
        <taxon>Phasmatodea</taxon>
        <taxon>Verophasmatodea</taxon>
        <taxon>Anareolatae</taxon>
        <taxon>Phasmatidae</taxon>
        <taxon>Eurycanthinae</taxon>
        <taxon>Dryococelus</taxon>
    </lineage>
</organism>
<comment type="caution">
    <text evidence="2">The sequence shown here is derived from an EMBL/GenBank/DDBJ whole genome shotgun (WGS) entry which is preliminary data.</text>
</comment>
<feature type="compositionally biased region" description="Basic and acidic residues" evidence="1">
    <location>
        <begin position="86"/>
        <end position="104"/>
    </location>
</feature>
<gene>
    <name evidence="2" type="ORF">PR048_013745</name>
</gene>
<evidence type="ECO:0000256" key="1">
    <source>
        <dbReference type="SAM" id="MobiDB-lite"/>
    </source>
</evidence>
<accession>A0ABQ9HTW2</accession>
<reference evidence="2 3" key="1">
    <citation type="submission" date="2023-02" db="EMBL/GenBank/DDBJ databases">
        <title>LHISI_Scaffold_Assembly.</title>
        <authorList>
            <person name="Stuart O.P."/>
            <person name="Cleave R."/>
            <person name="Magrath M.J.L."/>
            <person name="Mikheyev A.S."/>
        </authorList>
    </citation>
    <scope>NUCLEOTIDE SEQUENCE [LARGE SCALE GENOMIC DNA]</scope>
    <source>
        <strain evidence="2">Daus_M_001</strain>
        <tissue evidence="2">Leg muscle</tissue>
    </source>
</reference>
<name>A0ABQ9HTW2_9NEOP</name>
<dbReference type="PROSITE" id="PS51257">
    <property type="entry name" value="PROKAR_LIPOPROTEIN"/>
    <property type="match status" value="1"/>
</dbReference>
<protein>
    <submittedName>
        <fullName evidence="2">Uncharacterized protein</fullName>
    </submittedName>
</protein>
<sequence length="298" mass="33305">MFDSCRLHWFADTEELRVDQLPPVLPYVAVCACVTLEIEHGVHYAVRVHAIGHARGKRQVAYTERVSEENWVGLNIEVLRANEVSTEQRRNERAEETGNPRESPKTTAIRSEPSKYRNRIRLEIASQKQSIETHSTSYDLEKRRRLLASYLDELPAHRIFESGNHAGVCRWSAGLLGDLPFPPPFHSGAAPCSPQSLSSDPNTSLLTAVQISSRHITRNNLLENDVQLSPSTVTADSQCAVDIGIFVPKTLESSTQVIYAHWQTYSQYCQECVPLHHTGLVGSVAMPTVVTESTTYIS</sequence>